<dbReference type="STRING" id="873513.HMPREF6485_0716"/>
<accession>E6K577</accession>
<proteinExistence type="predicted"/>
<name>E6K577_9BACT</name>
<evidence type="ECO:0008006" key="4">
    <source>
        <dbReference type="Google" id="ProtNLM"/>
    </source>
</evidence>
<keyword evidence="1" id="KW-0732">Signal</keyword>
<feature type="chain" id="PRO_5003207264" description="DUF3108 domain-containing protein" evidence="1">
    <location>
        <begin position="35"/>
        <end position="282"/>
    </location>
</feature>
<dbReference type="InterPro" id="IPR021457">
    <property type="entry name" value="DUF3108"/>
</dbReference>
<sequence length="282" mass="32861">MNSSYDTKTIQMMKRLRFSLLLCVLLAFSPRAGAQCTFRNTAFTSGEYLTYNLYYNWKFVWLKAGTASMSIVNTTYKGNKAYRASLTTRGNSRADKIFIMRDTLLCYVSQEMAPLYFRKGALEGNRYRVDEVFYSYPGTGAYVKQHRMDADGEHHWQQHNYQDCVYDMLSIFLRARSFNPANWKAGYVVNFPMVDGNNRENAQLRFHGRSKVKADNGHTYHCLELSYMEFAKDRWKEIVRFYVTDDTNHIPVRLDMFLRFGSAKAFLVSMKGNNSKVTSLVR</sequence>
<organism evidence="2 3">
    <name type="scientific">Segatella buccae ATCC 33574</name>
    <dbReference type="NCBI Taxonomy" id="873513"/>
    <lineage>
        <taxon>Bacteria</taxon>
        <taxon>Pseudomonadati</taxon>
        <taxon>Bacteroidota</taxon>
        <taxon>Bacteroidia</taxon>
        <taxon>Bacteroidales</taxon>
        <taxon>Prevotellaceae</taxon>
        <taxon>Segatella</taxon>
    </lineage>
</organism>
<dbReference type="Proteomes" id="UP000003112">
    <property type="component" value="Unassembled WGS sequence"/>
</dbReference>
<evidence type="ECO:0000313" key="2">
    <source>
        <dbReference type="EMBL" id="EFU31323.1"/>
    </source>
</evidence>
<gene>
    <name evidence="2" type="ORF">HMPREF6485_0716</name>
</gene>
<dbReference type="eggNOG" id="COG3170">
    <property type="taxonomic scope" value="Bacteria"/>
</dbReference>
<evidence type="ECO:0000313" key="3">
    <source>
        <dbReference type="Proteomes" id="UP000003112"/>
    </source>
</evidence>
<dbReference type="HOGENOM" id="CLU_073797_1_1_10"/>
<dbReference type="AlphaFoldDB" id="E6K577"/>
<feature type="signal peptide" evidence="1">
    <location>
        <begin position="1"/>
        <end position="34"/>
    </location>
</feature>
<dbReference type="EMBL" id="AEPD01000015">
    <property type="protein sequence ID" value="EFU31323.1"/>
    <property type="molecule type" value="Genomic_DNA"/>
</dbReference>
<reference evidence="2 3" key="1">
    <citation type="submission" date="2010-10" db="EMBL/GenBank/DDBJ databases">
        <authorList>
            <person name="Muzny D."/>
            <person name="Qin X."/>
            <person name="Deng J."/>
            <person name="Jiang H."/>
            <person name="Liu Y."/>
            <person name="Qu J."/>
            <person name="Song X.-Z."/>
            <person name="Zhang L."/>
            <person name="Thornton R."/>
            <person name="Coyle M."/>
            <person name="Francisco L."/>
            <person name="Jackson L."/>
            <person name="Javaid M."/>
            <person name="Korchina V."/>
            <person name="Kovar C."/>
            <person name="Mata R."/>
            <person name="Mathew T."/>
            <person name="Ngo R."/>
            <person name="Nguyen L."/>
            <person name="Nguyen N."/>
            <person name="Okwuonu G."/>
            <person name="Ongeri F."/>
            <person name="Pham C."/>
            <person name="Simmons D."/>
            <person name="Wilczek-Boney K."/>
            <person name="Hale W."/>
            <person name="Jakkamsetti A."/>
            <person name="Pham P."/>
            <person name="Ruth R."/>
            <person name="San Lucas F."/>
            <person name="Warren J."/>
            <person name="Zhang J."/>
            <person name="Zhao Z."/>
            <person name="Zhou C."/>
            <person name="Zhu D."/>
            <person name="Lee S."/>
            <person name="Bess C."/>
            <person name="Blankenburg K."/>
            <person name="Forbes L."/>
            <person name="Fu Q."/>
            <person name="Gubbala S."/>
            <person name="Hirani K."/>
            <person name="Jayaseelan J.C."/>
            <person name="Lara F."/>
            <person name="Munidasa M."/>
            <person name="Palculict T."/>
            <person name="Patil S."/>
            <person name="Pu L.-L."/>
            <person name="Saada N."/>
            <person name="Tang L."/>
            <person name="Weissenberger G."/>
            <person name="Zhu Y."/>
            <person name="Hemphill L."/>
            <person name="Shang Y."/>
            <person name="Youmans B."/>
            <person name="Ayvaz T."/>
            <person name="Ross M."/>
            <person name="Santibanez J."/>
            <person name="Aqrawi P."/>
            <person name="Gross S."/>
            <person name="Joshi V."/>
            <person name="Fowler G."/>
            <person name="Nazareth L."/>
            <person name="Reid J."/>
            <person name="Worley K."/>
            <person name="Petrosino J."/>
            <person name="Highlander S."/>
            <person name="Gibbs R."/>
        </authorList>
    </citation>
    <scope>NUCLEOTIDE SEQUENCE [LARGE SCALE GENOMIC DNA]</scope>
    <source>
        <strain evidence="2 3">ATCC 33574</strain>
    </source>
</reference>
<protein>
    <recommendedName>
        <fullName evidence="4">DUF3108 domain-containing protein</fullName>
    </recommendedName>
</protein>
<evidence type="ECO:0000256" key="1">
    <source>
        <dbReference type="SAM" id="SignalP"/>
    </source>
</evidence>
<dbReference type="Pfam" id="PF11306">
    <property type="entry name" value="DUF3108"/>
    <property type="match status" value="1"/>
</dbReference>
<comment type="caution">
    <text evidence="2">The sequence shown here is derived from an EMBL/GenBank/DDBJ whole genome shotgun (WGS) entry which is preliminary data.</text>
</comment>
<keyword evidence="3" id="KW-1185">Reference proteome</keyword>